<dbReference type="AlphaFoldDB" id="A0A2M4D6Y5"/>
<name>A0A2M4D6Y5_ANODA</name>
<sequence>MRPPTSMCVVPVLGAPPRSAIPVGRRTLTCNRTPWDRVASGSGRLCTSFCTLLASTTSRVLAIVTILSKSSTKTSRRARRTISIFTPARRSPTSTYVTTTAA</sequence>
<organism evidence="1">
    <name type="scientific">Anopheles darlingi</name>
    <name type="common">Mosquito</name>
    <dbReference type="NCBI Taxonomy" id="43151"/>
    <lineage>
        <taxon>Eukaryota</taxon>
        <taxon>Metazoa</taxon>
        <taxon>Ecdysozoa</taxon>
        <taxon>Arthropoda</taxon>
        <taxon>Hexapoda</taxon>
        <taxon>Insecta</taxon>
        <taxon>Pterygota</taxon>
        <taxon>Neoptera</taxon>
        <taxon>Endopterygota</taxon>
        <taxon>Diptera</taxon>
        <taxon>Nematocera</taxon>
        <taxon>Culicoidea</taxon>
        <taxon>Culicidae</taxon>
        <taxon>Anophelinae</taxon>
        <taxon>Anopheles</taxon>
    </lineage>
</organism>
<reference evidence="1" key="1">
    <citation type="submission" date="2018-01" db="EMBL/GenBank/DDBJ databases">
        <title>An insight into the sialome of Amazonian anophelines.</title>
        <authorList>
            <person name="Ribeiro J.M."/>
            <person name="Scarpassa V."/>
            <person name="Calvo E."/>
        </authorList>
    </citation>
    <scope>NUCLEOTIDE SEQUENCE</scope>
</reference>
<proteinExistence type="predicted"/>
<accession>A0A2M4D6Y5</accession>
<dbReference type="EMBL" id="GGFL01009083">
    <property type="protein sequence ID" value="MBW73261.1"/>
    <property type="molecule type" value="Transcribed_RNA"/>
</dbReference>
<protein>
    <submittedName>
        <fullName evidence="1">Putative secreted protein</fullName>
    </submittedName>
</protein>
<evidence type="ECO:0000313" key="1">
    <source>
        <dbReference type="EMBL" id="MBW73261.1"/>
    </source>
</evidence>